<evidence type="ECO:0000256" key="3">
    <source>
        <dbReference type="ARBA" id="ARBA00012054"/>
    </source>
</evidence>
<dbReference type="UniPathway" id="UPA00792"/>
<dbReference type="PANTHER" id="PTHR43442">
    <property type="entry name" value="GLUCONOKINASE-RELATED"/>
    <property type="match status" value="1"/>
</dbReference>
<keyword evidence="12" id="KW-1185">Reference proteome</keyword>
<evidence type="ECO:0000256" key="4">
    <source>
        <dbReference type="ARBA" id="ARBA00022679"/>
    </source>
</evidence>
<accession>M2PMN8</accession>
<dbReference type="AlphaFoldDB" id="M2PMN8"/>
<dbReference type="Proteomes" id="UP000016930">
    <property type="component" value="Unassembled WGS sequence"/>
</dbReference>
<evidence type="ECO:0000256" key="6">
    <source>
        <dbReference type="ARBA" id="ARBA00022777"/>
    </source>
</evidence>
<dbReference type="HOGENOM" id="CLU_077168_2_0_1"/>
<dbReference type="InterPro" id="IPR027417">
    <property type="entry name" value="P-loop_NTPase"/>
</dbReference>
<comment type="similarity">
    <text evidence="2">Belongs to the gluconokinase GntK/GntV family.</text>
</comment>
<evidence type="ECO:0000256" key="5">
    <source>
        <dbReference type="ARBA" id="ARBA00022741"/>
    </source>
</evidence>
<keyword evidence="7" id="KW-0067">ATP-binding</keyword>
<evidence type="ECO:0000313" key="11">
    <source>
        <dbReference type="EMBL" id="EMD37669.1"/>
    </source>
</evidence>
<dbReference type="EC" id="2.7.1.12" evidence="3"/>
<gene>
    <name evidence="11" type="ORF">CERSUDRAFT_114314</name>
</gene>
<proteinExistence type="inferred from homology"/>
<evidence type="ECO:0000256" key="8">
    <source>
        <dbReference type="ARBA" id="ARBA00029835"/>
    </source>
</evidence>
<protein>
    <recommendedName>
        <fullName evidence="3">gluconokinase</fullName>
        <ecNumber evidence="3">2.7.1.12</ecNumber>
    </recommendedName>
    <alternativeName>
        <fullName evidence="8">Gluconate kinase</fullName>
    </alternativeName>
</protein>
<dbReference type="STRING" id="914234.M2PMN8"/>
<dbReference type="PANTHER" id="PTHR43442:SF3">
    <property type="entry name" value="GLUCONOKINASE-RELATED"/>
    <property type="match status" value="1"/>
</dbReference>
<evidence type="ECO:0000256" key="9">
    <source>
        <dbReference type="ARBA" id="ARBA00048090"/>
    </source>
</evidence>
<dbReference type="EMBL" id="KB445796">
    <property type="protein sequence ID" value="EMD37669.1"/>
    <property type="molecule type" value="Genomic_DNA"/>
</dbReference>
<feature type="region of interest" description="Disordered" evidence="10">
    <location>
        <begin position="1"/>
        <end position="47"/>
    </location>
</feature>
<comment type="pathway">
    <text evidence="1">Carbohydrate acid metabolism; D-gluconate degradation.</text>
</comment>
<dbReference type="SUPFAM" id="SSF52540">
    <property type="entry name" value="P-loop containing nucleoside triphosphate hydrolases"/>
    <property type="match status" value="1"/>
</dbReference>
<evidence type="ECO:0000313" key="12">
    <source>
        <dbReference type="Proteomes" id="UP000016930"/>
    </source>
</evidence>
<dbReference type="GO" id="GO:0005975">
    <property type="term" value="P:carbohydrate metabolic process"/>
    <property type="evidence" value="ECO:0007669"/>
    <property type="project" value="InterPro"/>
</dbReference>
<keyword evidence="4" id="KW-0808">Transferase</keyword>
<evidence type="ECO:0000256" key="7">
    <source>
        <dbReference type="ARBA" id="ARBA00022840"/>
    </source>
</evidence>
<dbReference type="InterPro" id="IPR006001">
    <property type="entry name" value="Therm_gnt_kin"/>
</dbReference>
<keyword evidence="6" id="KW-0418">Kinase</keyword>
<reference evidence="11 12" key="1">
    <citation type="journal article" date="2012" name="Proc. Natl. Acad. Sci. U.S.A.">
        <title>Comparative genomics of Ceriporiopsis subvermispora and Phanerochaete chrysosporium provide insight into selective ligninolysis.</title>
        <authorList>
            <person name="Fernandez-Fueyo E."/>
            <person name="Ruiz-Duenas F.J."/>
            <person name="Ferreira P."/>
            <person name="Floudas D."/>
            <person name="Hibbett D.S."/>
            <person name="Canessa P."/>
            <person name="Larrondo L.F."/>
            <person name="James T.Y."/>
            <person name="Seelenfreund D."/>
            <person name="Lobos S."/>
            <person name="Polanco R."/>
            <person name="Tello M."/>
            <person name="Honda Y."/>
            <person name="Watanabe T."/>
            <person name="Watanabe T."/>
            <person name="Ryu J.S."/>
            <person name="Kubicek C.P."/>
            <person name="Schmoll M."/>
            <person name="Gaskell J."/>
            <person name="Hammel K.E."/>
            <person name="St John F.J."/>
            <person name="Vanden Wymelenberg A."/>
            <person name="Sabat G."/>
            <person name="Splinter BonDurant S."/>
            <person name="Syed K."/>
            <person name="Yadav J.S."/>
            <person name="Doddapaneni H."/>
            <person name="Subramanian V."/>
            <person name="Lavin J.L."/>
            <person name="Oguiza J.A."/>
            <person name="Perez G."/>
            <person name="Pisabarro A.G."/>
            <person name="Ramirez L."/>
            <person name="Santoyo F."/>
            <person name="Master E."/>
            <person name="Coutinho P.M."/>
            <person name="Henrissat B."/>
            <person name="Lombard V."/>
            <person name="Magnuson J.K."/>
            <person name="Kuees U."/>
            <person name="Hori C."/>
            <person name="Igarashi K."/>
            <person name="Samejima M."/>
            <person name="Held B.W."/>
            <person name="Barry K.W."/>
            <person name="LaButti K.M."/>
            <person name="Lapidus A."/>
            <person name="Lindquist E.A."/>
            <person name="Lucas S.M."/>
            <person name="Riley R."/>
            <person name="Salamov A.A."/>
            <person name="Hoffmeister D."/>
            <person name="Schwenk D."/>
            <person name="Hadar Y."/>
            <person name="Yarden O."/>
            <person name="de Vries R.P."/>
            <person name="Wiebenga A."/>
            <person name="Stenlid J."/>
            <person name="Eastwood D."/>
            <person name="Grigoriev I.V."/>
            <person name="Berka R.M."/>
            <person name="Blanchette R.A."/>
            <person name="Kersten P."/>
            <person name="Martinez A.T."/>
            <person name="Vicuna R."/>
            <person name="Cullen D."/>
        </authorList>
    </citation>
    <scope>NUCLEOTIDE SEQUENCE [LARGE SCALE GENOMIC DNA]</scope>
    <source>
        <strain evidence="11 12">B</strain>
    </source>
</reference>
<evidence type="ECO:0000256" key="10">
    <source>
        <dbReference type="SAM" id="MobiDB-lite"/>
    </source>
</evidence>
<dbReference type="GO" id="GO:0005737">
    <property type="term" value="C:cytoplasm"/>
    <property type="evidence" value="ECO:0007669"/>
    <property type="project" value="TreeGrafter"/>
</dbReference>
<dbReference type="Gene3D" id="3.40.50.300">
    <property type="entry name" value="P-loop containing nucleotide triphosphate hydrolases"/>
    <property type="match status" value="1"/>
</dbReference>
<evidence type="ECO:0000256" key="1">
    <source>
        <dbReference type="ARBA" id="ARBA00004875"/>
    </source>
</evidence>
<dbReference type="GO" id="GO:0046316">
    <property type="term" value="F:gluconokinase activity"/>
    <property type="evidence" value="ECO:0007669"/>
    <property type="project" value="UniProtKB-EC"/>
</dbReference>
<sequence>MAVASKSEASLQPSEQETEHNGSSTNNGVEDVGEMCTAQGSPSGGQRPPVLIIVMGVSGTGKSTLAHAIADSLHLPYIEGDSLHPAENVAKMASNIPLTDADRAPWLAHCRATAERVVRGDRDVEGLVAEGWDNAAWEEAHGRGVVLTCSSLKRVYREVLRGNVPSSAILAPPTEKPAPASEPGVEEVAASKAAAPVPGLRTVFVYIDGPKDLLLGRMKAREGHYMKADMLQSQLDTLQTPVGEDGVVQVSAEQSTEEQVSTALDALRKLAVI</sequence>
<evidence type="ECO:0000256" key="2">
    <source>
        <dbReference type="ARBA" id="ARBA00008420"/>
    </source>
</evidence>
<name>M2PMN8_CERS8</name>
<dbReference type="OrthoDB" id="275177at2759"/>
<dbReference type="GO" id="GO:0005524">
    <property type="term" value="F:ATP binding"/>
    <property type="evidence" value="ECO:0007669"/>
    <property type="project" value="UniProtKB-KW"/>
</dbReference>
<feature type="compositionally biased region" description="Polar residues" evidence="10">
    <location>
        <begin position="7"/>
        <end position="28"/>
    </location>
</feature>
<comment type="catalytic activity">
    <reaction evidence="9">
        <text>D-gluconate + ATP = 6-phospho-D-gluconate + ADP + H(+)</text>
        <dbReference type="Rhea" id="RHEA:19433"/>
        <dbReference type="ChEBI" id="CHEBI:15378"/>
        <dbReference type="ChEBI" id="CHEBI:18391"/>
        <dbReference type="ChEBI" id="CHEBI:30616"/>
        <dbReference type="ChEBI" id="CHEBI:58759"/>
        <dbReference type="ChEBI" id="CHEBI:456216"/>
        <dbReference type="EC" id="2.7.1.12"/>
    </reaction>
</comment>
<keyword evidence="5" id="KW-0547">Nucleotide-binding</keyword>
<organism evidence="11 12">
    <name type="scientific">Ceriporiopsis subvermispora (strain B)</name>
    <name type="common">White-rot fungus</name>
    <name type="synonym">Gelatoporia subvermispora</name>
    <dbReference type="NCBI Taxonomy" id="914234"/>
    <lineage>
        <taxon>Eukaryota</taxon>
        <taxon>Fungi</taxon>
        <taxon>Dikarya</taxon>
        <taxon>Basidiomycota</taxon>
        <taxon>Agaricomycotina</taxon>
        <taxon>Agaricomycetes</taxon>
        <taxon>Polyporales</taxon>
        <taxon>Gelatoporiaceae</taxon>
        <taxon>Gelatoporia</taxon>
    </lineage>
</organism>
<dbReference type="CDD" id="cd02021">
    <property type="entry name" value="GntK"/>
    <property type="match status" value="1"/>
</dbReference>